<accession>A0A6L2JHY0</accession>
<evidence type="ECO:0000313" key="1">
    <source>
        <dbReference type="EMBL" id="GEU36187.1"/>
    </source>
</evidence>
<dbReference type="AlphaFoldDB" id="A0A6L2JHY0"/>
<gene>
    <name evidence="1" type="ORF">Tci_008165</name>
</gene>
<reference evidence="1" key="1">
    <citation type="journal article" date="2019" name="Sci. Rep.">
        <title>Draft genome of Tanacetum cinerariifolium, the natural source of mosquito coil.</title>
        <authorList>
            <person name="Yamashiro T."/>
            <person name="Shiraishi A."/>
            <person name="Satake H."/>
            <person name="Nakayama K."/>
        </authorList>
    </citation>
    <scope>NUCLEOTIDE SEQUENCE</scope>
</reference>
<organism evidence="1">
    <name type="scientific">Tanacetum cinerariifolium</name>
    <name type="common">Dalmatian daisy</name>
    <name type="synonym">Chrysanthemum cinerariifolium</name>
    <dbReference type="NCBI Taxonomy" id="118510"/>
    <lineage>
        <taxon>Eukaryota</taxon>
        <taxon>Viridiplantae</taxon>
        <taxon>Streptophyta</taxon>
        <taxon>Embryophyta</taxon>
        <taxon>Tracheophyta</taxon>
        <taxon>Spermatophyta</taxon>
        <taxon>Magnoliopsida</taxon>
        <taxon>eudicotyledons</taxon>
        <taxon>Gunneridae</taxon>
        <taxon>Pentapetalae</taxon>
        <taxon>asterids</taxon>
        <taxon>campanulids</taxon>
        <taxon>Asterales</taxon>
        <taxon>Asteraceae</taxon>
        <taxon>Asteroideae</taxon>
        <taxon>Anthemideae</taxon>
        <taxon>Anthemidinae</taxon>
        <taxon>Tanacetum</taxon>
    </lineage>
</organism>
<dbReference type="EMBL" id="BKCJ010000780">
    <property type="protein sequence ID" value="GEU36187.1"/>
    <property type="molecule type" value="Genomic_DNA"/>
</dbReference>
<sequence length="134" mass="15300">MDSDAMLIELIKDNEYRSNDKLNMDDDVGEVKFEGNHFDKFPTRSELAYHKSYYNWIMTTRLAPRKNPKSPGGQQLYRVSHVILGKPFVELSGITYDSSLGVEIFDENCPLETPKSAGRFLDDDLARIIIPSPN</sequence>
<proteinExistence type="predicted"/>
<protein>
    <submittedName>
        <fullName evidence="1">Uncharacterized protein</fullName>
    </submittedName>
</protein>
<name>A0A6L2JHY0_TANCI</name>
<comment type="caution">
    <text evidence="1">The sequence shown here is derived from an EMBL/GenBank/DDBJ whole genome shotgun (WGS) entry which is preliminary data.</text>
</comment>